<reference evidence="3 4" key="1">
    <citation type="submission" date="2023-08" db="EMBL/GenBank/DDBJ databases">
        <title>Implementing the SeqCode for naming new Mesorhizobium species isolated from Vachellia karroo root nodules.</title>
        <authorList>
            <person name="Van Lill M."/>
        </authorList>
    </citation>
    <scope>NUCLEOTIDE SEQUENCE [LARGE SCALE GENOMIC DNA]</scope>
    <source>
        <strain evidence="3 4">VK22B</strain>
    </source>
</reference>
<evidence type="ECO:0000313" key="3">
    <source>
        <dbReference type="EMBL" id="MDX8496270.1"/>
    </source>
</evidence>
<evidence type="ECO:0000313" key="4">
    <source>
        <dbReference type="Proteomes" id="UP001271249"/>
    </source>
</evidence>
<feature type="domain" description="LysR substrate-binding" evidence="2">
    <location>
        <begin position="6"/>
        <end position="121"/>
    </location>
</feature>
<dbReference type="PANTHER" id="PTHR30537:SF74">
    <property type="entry name" value="HTH-TYPE TRANSCRIPTIONAL REGULATOR TRPI"/>
    <property type="match status" value="1"/>
</dbReference>
<evidence type="ECO:0000259" key="2">
    <source>
        <dbReference type="Pfam" id="PF03466"/>
    </source>
</evidence>
<keyword evidence="4" id="KW-1185">Reference proteome</keyword>
<dbReference type="InterPro" id="IPR058163">
    <property type="entry name" value="LysR-type_TF_proteobact-type"/>
</dbReference>
<gene>
    <name evidence="3" type="ORF">RFN29_32600</name>
</gene>
<protein>
    <submittedName>
        <fullName evidence="3">LysR substrate-binding domain-containing protein</fullName>
    </submittedName>
</protein>
<dbReference type="Pfam" id="PF03466">
    <property type="entry name" value="LysR_substrate"/>
    <property type="match status" value="1"/>
</dbReference>
<name>A0ABU4ZAG2_9HYPH</name>
<dbReference type="PANTHER" id="PTHR30537">
    <property type="entry name" value="HTH-TYPE TRANSCRIPTIONAL REGULATOR"/>
    <property type="match status" value="1"/>
</dbReference>
<dbReference type="RefSeq" id="WP_320229971.1">
    <property type="nucleotide sequence ID" value="NZ_JAVIJC010000056.1"/>
</dbReference>
<dbReference type="Gene3D" id="3.40.190.10">
    <property type="entry name" value="Periplasmic binding protein-like II"/>
    <property type="match status" value="2"/>
</dbReference>
<accession>A0ABU4ZAG2</accession>
<sequence>MRKSDPVCSPGYLAANGPISAPEHLPGKTLLHFEERHRLRIGWREWLAKHSIAVARLSQDIIFTDAMSSIQAAVDGQGIALGWSHLVYDLLAAGLLVRPTDAAYRSGDAVYIVMPSNAAPSLEPSYFGVSCSSRPVP</sequence>
<dbReference type="SUPFAM" id="SSF53850">
    <property type="entry name" value="Periplasmic binding protein-like II"/>
    <property type="match status" value="1"/>
</dbReference>
<dbReference type="InterPro" id="IPR005119">
    <property type="entry name" value="LysR_subst-bd"/>
</dbReference>
<comment type="similarity">
    <text evidence="1">Belongs to the LysR transcriptional regulatory family.</text>
</comment>
<organism evidence="3 4">
    <name type="scientific">Mesorhizobium captivum</name>
    <dbReference type="NCBI Taxonomy" id="3072319"/>
    <lineage>
        <taxon>Bacteria</taxon>
        <taxon>Pseudomonadati</taxon>
        <taxon>Pseudomonadota</taxon>
        <taxon>Alphaproteobacteria</taxon>
        <taxon>Hyphomicrobiales</taxon>
        <taxon>Phyllobacteriaceae</taxon>
        <taxon>Mesorhizobium</taxon>
    </lineage>
</organism>
<proteinExistence type="inferred from homology"/>
<evidence type="ECO:0000256" key="1">
    <source>
        <dbReference type="ARBA" id="ARBA00009437"/>
    </source>
</evidence>
<comment type="caution">
    <text evidence="3">The sequence shown here is derived from an EMBL/GenBank/DDBJ whole genome shotgun (WGS) entry which is preliminary data.</text>
</comment>
<dbReference type="Proteomes" id="UP001271249">
    <property type="component" value="Unassembled WGS sequence"/>
</dbReference>
<dbReference type="EMBL" id="JAVIJC010000056">
    <property type="protein sequence ID" value="MDX8496270.1"/>
    <property type="molecule type" value="Genomic_DNA"/>
</dbReference>